<organism evidence="2 3">
    <name type="scientific">Dimargaris verticillata</name>
    <dbReference type="NCBI Taxonomy" id="2761393"/>
    <lineage>
        <taxon>Eukaryota</taxon>
        <taxon>Fungi</taxon>
        <taxon>Fungi incertae sedis</taxon>
        <taxon>Zoopagomycota</taxon>
        <taxon>Kickxellomycotina</taxon>
        <taxon>Dimargaritomycetes</taxon>
        <taxon>Dimargaritales</taxon>
        <taxon>Dimargaritaceae</taxon>
        <taxon>Dimargaris</taxon>
    </lineage>
</organism>
<sequence length="91" mass="9579">MTVPISSSDSHLHGTPLAAGNSLPPTHNKVQFAVPSNPIPHHSTQEQKAFSAKLHEDLAHEAELLKGNSQDSHLARHPGAAPLAALFHGSS</sequence>
<accession>A0A9W8B3S4</accession>
<evidence type="ECO:0000313" key="3">
    <source>
        <dbReference type="Proteomes" id="UP001151582"/>
    </source>
</evidence>
<proteinExistence type="predicted"/>
<gene>
    <name evidence="2" type="ORF">H4R34_001342</name>
</gene>
<protein>
    <submittedName>
        <fullName evidence="2">Uncharacterized protein</fullName>
    </submittedName>
</protein>
<dbReference type="EMBL" id="JANBQB010000060">
    <property type="protein sequence ID" value="KAJ1983319.1"/>
    <property type="molecule type" value="Genomic_DNA"/>
</dbReference>
<evidence type="ECO:0000256" key="1">
    <source>
        <dbReference type="SAM" id="MobiDB-lite"/>
    </source>
</evidence>
<dbReference type="Proteomes" id="UP001151582">
    <property type="component" value="Unassembled WGS sequence"/>
</dbReference>
<dbReference type="AlphaFoldDB" id="A0A9W8B3S4"/>
<name>A0A9W8B3S4_9FUNG</name>
<evidence type="ECO:0000313" key="2">
    <source>
        <dbReference type="EMBL" id="KAJ1983319.1"/>
    </source>
</evidence>
<feature type="region of interest" description="Disordered" evidence="1">
    <location>
        <begin position="1"/>
        <end position="31"/>
    </location>
</feature>
<comment type="caution">
    <text evidence="2">The sequence shown here is derived from an EMBL/GenBank/DDBJ whole genome shotgun (WGS) entry which is preliminary data.</text>
</comment>
<reference evidence="2" key="1">
    <citation type="submission" date="2022-07" db="EMBL/GenBank/DDBJ databases">
        <title>Phylogenomic reconstructions and comparative analyses of Kickxellomycotina fungi.</title>
        <authorList>
            <person name="Reynolds N.K."/>
            <person name="Stajich J.E."/>
            <person name="Barry K."/>
            <person name="Grigoriev I.V."/>
            <person name="Crous P."/>
            <person name="Smith M.E."/>
        </authorList>
    </citation>
    <scope>NUCLEOTIDE SEQUENCE</scope>
    <source>
        <strain evidence="2">RSA 567</strain>
    </source>
</reference>
<keyword evidence="3" id="KW-1185">Reference proteome</keyword>